<sequence>MTQKPHEVHGWQTSSDPTLSRNLRHVDKYLTYLITAWKLKLVDCGAAAAQHDDLLYRFMKKHEYLSDKFLLKFCYERDKWRRCGQLDGVATRVRGAGATGVHEGGAVRNSTGVPTSCAGGSNVTYSIYSAWLMEGVWGPDCLQFRLER</sequence>
<protein>
    <submittedName>
        <fullName evidence="1">Cytochrome P450</fullName>
    </submittedName>
</protein>
<organism evidence="1 2">
    <name type="scientific">Striga asiatica</name>
    <name type="common">Asiatic witchweed</name>
    <name type="synonym">Buchnera asiatica</name>
    <dbReference type="NCBI Taxonomy" id="4170"/>
    <lineage>
        <taxon>Eukaryota</taxon>
        <taxon>Viridiplantae</taxon>
        <taxon>Streptophyta</taxon>
        <taxon>Embryophyta</taxon>
        <taxon>Tracheophyta</taxon>
        <taxon>Spermatophyta</taxon>
        <taxon>Magnoliopsida</taxon>
        <taxon>eudicotyledons</taxon>
        <taxon>Gunneridae</taxon>
        <taxon>Pentapetalae</taxon>
        <taxon>asterids</taxon>
        <taxon>lamiids</taxon>
        <taxon>Lamiales</taxon>
        <taxon>Orobanchaceae</taxon>
        <taxon>Buchnereae</taxon>
        <taxon>Striga</taxon>
    </lineage>
</organism>
<evidence type="ECO:0000313" key="1">
    <source>
        <dbReference type="EMBL" id="GER36443.1"/>
    </source>
</evidence>
<dbReference type="AlphaFoldDB" id="A0A5A7PUA4"/>
<evidence type="ECO:0000313" key="2">
    <source>
        <dbReference type="Proteomes" id="UP000325081"/>
    </source>
</evidence>
<reference evidence="2" key="1">
    <citation type="journal article" date="2019" name="Curr. Biol.">
        <title>Genome Sequence of Striga asiatica Provides Insight into the Evolution of Plant Parasitism.</title>
        <authorList>
            <person name="Yoshida S."/>
            <person name="Kim S."/>
            <person name="Wafula E.K."/>
            <person name="Tanskanen J."/>
            <person name="Kim Y.M."/>
            <person name="Honaas L."/>
            <person name="Yang Z."/>
            <person name="Spallek T."/>
            <person name="Conn C.E."/>
            <person name="Ichihashi Y."/>
            <person name="Cheong K."/>
            <person name="Cui S."/>
            <person name="Der J.P."/>
            <person name="Gundlach H."/>
            <person name="Jiao Y."/>
            <person name="Hori C."/>
            <person name="Ishida J.K."/>
            <person name="Kasahara H."/>
            <person name="Kiba T."/>
            <person name="Kim M.S."/>
            <person name="Koo N."/>
            <person name="Laohavisit A."/>
            <person name="Lee Y.H."/>
            <person name="Lumba S."/>
            <person name="McCourt P."/>
            <person name="Mortimer J.C."/>
            <person name="Mutuku J.M."/>
            <person name="Nomura T."/>
            <person name="Sasaki-Sekimoto Y."/>
            <person name="Seto Y."/>
            <person name="Wang Y."/>
            <person name="Wakatake T."/>
            <person name="Sakakibara H."/>
            <person name="Demura T."/>
            <person name="Yamaguchi S."/>
            <person name="Yoneyama K."/>
            <person name="Manabe R.I."/>
            <person name="Nelson D.C."/>
            <person name="Schulman A.H."/>
            <person name="Timko M.P."/>
            <person name="dePamphilis C.W."/>
            <person name="Choi D."/>
            <person name="Shirasu K."/>
        </authorList>
    </citation>
    <scope>NUCLEOTIDE SEQUENCE [LARGE SCALE GENOMIC DNA]</scope>
    <source>
        <strain evidence="2">cv. UVA1</strain>
    </source>
</reference>
<keyword evidence="2" id="KW-1185">Reference proteome</keyword>
<dbReference type="OrthoDB" id="1470350at2759"/>
<name>A0A5A7PUA4_STRAF</name>
<proteinExistence type="predicted"/>
<gene>
    <name evidence="1" type="ORF">STAS_12777</name>
</gene>
<accession>A0A5A7PUA4</accession>
<dbReference type="Proteomes" id="UP000325081">
    <property type="component" value="Unassembled WGS sequence"/>
</dbReference>
<dbReference type="EMBL" id="BKCP01005183">
    <property type="protein sequence ID" value="GER36443.1"/>
    <property type="molecule type" value="Genomic_DNA"/>
</dbReference>
<comment type="caution">
    <text evidence="1">The sequence shown here is derived from an EMBL/GenBank/DDBJ whole genome shotgun (WGS) entry which is preliminary data.</text>
</comment>